<feature type="domain" description="Fluoroacetyl-CoA-specific thioesterase-like" evidence="3">
    <location>
        <begin position="19"/>
        <end position="122"/>
    </location>
</feature>
<dbReference type="CDD" id="cd03440">
    <property type="entry name" value="hot_dog"/>
    <property type="match status" value="1"/>
</dbReference>
<organism evidence="4 5">
    <name type="scientific">Pectinatus cerevisiiphilus</name>
    <dbReference type="NCBI Taxonomy" id="86956"/>
    <lineage>
        <taxon>Bacteria</taxon>
        <taxon>Bacillati</taxon>
        <taxon>Bacillota</taxon>
        <taxon>Negativicutes</taxon>
        <taxon>Selenomonadales</taxon>
        <taxon>Selenomonadaceae</taxon>
        <taxon>Pectinatus</taxon>
    </lineage>
</organism>
<reference evidence="4 5" key="1">
    <citation type="submission" date="2019-03" db="EMBL/GenBank/DDBJ databases">
        <title>Genomic Encyclopedia of Type Strains, Phase IV (KMG-IV): sequencing the most valuable type-strain genomes for metagenomic binning, comparative biology and taxonomic classification.</title>
        <authorList>
            <person name="Goeker M."/>
        </authorList>
    </citation>
    <scope>NUCLEOTIDE SEQUENCE [LARGE SCALE GENOMIC DNA]</scope>
    <source>
        <strain evidence="4 5">DSM 20467</strain>
    </source>
</reference>
<dbReference type="OrthoDB" id="6902891at2"/>
<gene>
    <name evidence="4" type="ORF">EDC37_10438</name>
</gene>
<protein>
    <submittedName>
        <fullName evidence="4">Putative thioesterase</fullName>
    </submittedName>
</protein>
<dbReference type="InterPro" id="IPR029069">
    <property type="entry name" value="HotDog_dom_sf"/>
</dbReference>
<feature type="binding site" evidence="2">
    <location>
        <position position="65"/>
    </location>
    <ligand>
        <name>substrate</name>
    </ligand>
</feature>
<feature type="active site" evidence="1">
    <location>
        <position position="72"/>
    </location>
</feature>
<proteinExistence type="predicted"/>
<dbReference type="AlphaFoldDB" id="A0A4R3KBB2"/>
<keyword evidence="5" id="KW-1185">Reference proteome</keyword>
<feature type="active site" evidence="1">
    <location>
        <position position="46"/>
    </location>
</feature>
<dbReference type="PANTHER" id="PTHR36934">
    <property type="entry name" value="BLR0278 PROTEIN"/>
    <property type="match status" value="1"/>
</dbReference>
<feature type="active site" evidence="1">
    <location>
        <position position="38"/>
    </location>
</feature>
<evidence type="ECO:0000313" key="4">
    <source>
        <dbReference type="EMBL" id="TCS80436.1"/>
    </source>
</evidence>
<dbReference type="RefSeq" id="WP_132547905.1">
    <property type="nucleotide sequence ID" value="NZ_SMAA01000004.1"/>
</dbReference>
<dbReference type="EMBL" id="SMAA01000004">
    <property type="protein sequence ID" value="TCS80436.1"/>
    <property type="molecule type" value="Genomic_DNA"/>
</dbReference>
<dbReference type="Proteomes" id="UP000295188">
    <property type="component" value="Unassembled WGS sequence"/>
</dbReference>
<accession>A0A4R3KBB2</accession>
<dbReference type="SUPFAM" id="SSF54637">
    <property type="entry name" value="Thioesterase/thiol ester dehydrase-isomerase"/>
    <property type="match status" value="1"/>
</dbReference>
<dbReference type="PANTHER" id="PTHR36934:SF1">
    <property type="entry name" value="THIOESTERASE DOMAIN-CONTAINING PROTEIN"/>
    <property type="match status" value="1"/>
</dbReference>
<dbReference type="Pfam" id="PF22636">
    <property type="entry name" value="FlK"/>
    <property type="match status" value="1"/>
</dbReference>
<evidence type="ECO:0000256" key="1">
    <source>
        <dbReference type="PIRSR" id="PIRSR014972-1"/>
    </source>
</evidence>
<feature type="binding site" evidence="2">
    <location>
        <position position="65"/>
    </location>
    <ligand>
        <name>CoA</name>
        <dbReference type="ChEBI" id="CHEBI:57287"/>
    </ligand>
</feature>
<dbReference type="InterPro" id="IPR025540">
    <property type="entry name" value="FlK"/>
</dbReference>
<evidence type="ECO:0000313" key="5">
    <source>
        <dbReference type="Proteomes" id="UP000295188"/>
    </source>
</evidence>
<evidence type="ECO:0000259" key="3">
    <source>
        <dbReference type="Pfam" id="PF22636"/>
    </source>
</evidence>
<name>A0A4R3KBB2_9FIRM</name>
<comment type="caution">
    <text evidence="4">The sequence shown here is derived from an EMBL/GenBank/DDBJ whole genome shotgun (WGS) entry which is preliminary data.</text>
</comment>
<dbReference type="Gene3D" id="3.10.129.10">
    <property type="entry name" value="Hotdog Thioesterase"/>
    <property type="match status" value="1"/>
</dbReference>
<evidence type="ECO:0000256" key="2">
    <source>
        <dbReference type="PIRSR" id="PIRSR014972-2"/>
    </source>
</evidence>
<dbReference type="InterPro" id="IPR054485">
    <property type="entry name" value="FlK-like_dom"/>
</dbReference>
<feature type="binding site" evidence="2">
    <location>
        <position position="116"/>
    </location>
    <ligand>
        <name>substrate</name>
    </ligand>
</feature>
<sequence length="132" mass="14271">MEITEKVKTGLKKEISGSVTEKNTAIAMKSGTLPVYATPAMMALMEQAAAELVQEYLPEGWTSVGIAMSVAHTSASPVGMKVRAEAKITAVDGRKISYEVTAFDQSGEIGRGTHERFAVNEEKFMKKTNSKK</sequence>
<dbReference type="PIRSF" id="PIRSF014972">
    <property type="entry name" value="FlK"/>
    <property type="match status" value="1"/>
</dbReference>